<protein>
    <submittedName>
        <fullName evidence="2">Uncharacterized protein</fullName>
    </submittedName>
</protein>
<proteinExistence type="predicted"/>
<sequence length="283" mass="31177">MDTTDESIGLFSPTERSAIQEKKLKPSQENKENMKGTTDQGENEDNAKGNHLVKGKRCATMDSDSTHNWHSAGILTQSNVDNINTPKHGPYHDSQRQNTSAKALSNSKDIISSRSKLAELVVEKYSPCINAGYEYVNILADTPGIKRGLESPSAWKSPLFTPFQDAYFMSPAARAFDALGLVKQINEQSAAALEEAHEVLASGNGQNRYSKENSDKENIENTTWKDELAISKLPSKVMAEARILDFNECHTPVKKKEDKKVNNTLGGSACSPVASSYLRKNVR</sequence>
<organism evidence="2">
    <name type="scientific">Arundo donax</name>
    <name type="common">Giant reed</name>
    <name type="synonym">Donax arundinaceus</name>
    <dbReference type="NCBI Taxonomy" id="35708"/>
    <lineage>
        <taxon>Eukaryota</taxon>
        <taxon>Viridiplantae</taxon>
        <taxon>Streptophyta</taxon>
        <taxon>Embryophyta</taxon>
        <taxon>Tracheophyta</taxon>
        <taxon>Spermatophyta</taxon>
        <taxon>Magnoliopsida</taxon>
        <taxon>Liliopsida</taxon>
        <taxon>Poales</taxon>
        <taxon>Poaceae</taxon>
        <taxon>PACMAD clade</taxon>
        <taxon>Arundinoideae</taxon>
        <taxon>Arundineae</taxon>
        <taxon>Arundo</taxon>
    </lineage>
</organism>
<feature type="compositionally biased region" description="Polar residues" evidence="1">
    <location>
        <begin position="96"/>
        <end position="106"/>
    </location>
</feature>
<reference evidence="2" key="2">
    <citation type="journal article" date="2015" name="Data Brief">
        <title>Shoot transcriptome of the giant reed, Arundo donax.</title>
        <authorList>
            <person name="Barrero R.A."/>
            <person name="Guerrero F.D."/>
            <person name="Moolhuijzen P."/>
            <person name="Goolsby J.A."/>
            <person name="Tidwell J."/>
            <person name="Bellgard S.E."/>
            <person name="Bellgard M.I."/>
        </authorList>
    </citation>
    <scope>NUCLEOTIDE SEQUENCE</scope>
    <source>
        <tissue evidence="2">Shoot tissue taken approximately 20 cm above the soil surface</tissue>
    </source>
</reference>
<evidence type="ECO:0000256" key="1">
    <source>
        <dbReference type="SAM" id="MobiDB-lite"/>
    </source>
</evidence>
<evidence type="ECO:0000313" key="2">
    <source>
        <dbReference type="EMBL" id="JAD78252.1"/>
    </source>
</evidence>
<feature type="region of interest" description="Disordered" evidence="1">
    <location>
        <begin position="79"/>
        <end position="106"/>
    </location>
</feature>
<dbReference type="AlphaFoldDB" id="A0A0A9D3C2"/>
<name>A0A0A9D3C2_ARUDO</name>
<accession>A0A0A9D3C2</accession>
<feature type="compositionally biased region" description="Basic and acidic residues" evidence="1">
    <location>
        <begin position="18"/>
        <end position="34"/>
    </location>
</feature>
<dbReference type="EMBL" id="GBRH01219643">
    <property type="protein sequence ID" value="JAD78252.1"/>
    <property type="molecule type" value="Transcribed_RNA"/>
</dbReference>
<reference evidence="2" key="1">
    <citation type="submission" date="2014-09" db="EMBL/GenBank/DDBJ databases">
        <authorList>
            <person name="Magalhaes I.L.F."/>
            <person name="Oliveira U."/>
            <person name="Santos F.R."/>
            <person name="Vidigal T.H.D.A."/>
            <person name="Brescovit A.D."/>
            <person name="Santos A.J."/>
        </authorList>
    </citation>
    <scope>NUCLEOTIDE SEQUENCE</scope>
    <source>
        <tissue evidence="2">Shoot tissue taken approximately 20 cm above the soil surface</tissue>
    </source>
</reference>
<feature type="region of interest" description="Disordered" evidence="1">
    <location>
        <begin position="1"/>
        <end position="52"/>
    </location>
</feature>